<dbReference type="Proteomes" id="UP000199601">
    <property type="component" value="Unassembled WGS sequence"/>
</dbReference>
<evidence type="ECO:0000313" key="1">
    <source>
        <dbReference type="EMBL" id="CQD20490.1"/>
    </source>
</evidence>
<sequence length="77" mass="8698">MGIQNWCDAPQIHPSQIRVGDVIGTVKATNLRYIVKLISGPQRSPRQWTFFGRDNEGLQHTGTFGEDELVRRFAKAS</sequence>
<gene>
    <name evidence="1" type="ORF">BN000_04927</name>
</gene>
<reference evidence="2" key="1">
    <citation type="submission" date="2015-03" db="EMBL/GenBank/DDBJ databases">
        <authorList>
            <person name="Urmite Genomes"/>
        </authorList>
    </citation>
    <scope>NUCLEOTIDE SEQUENCE [LARGE SCALE GENOMIC DNA]</scope>
    <source>
        <strain evidence="2">CSUR P1344</strain>
    </source>
</reference>
<accession>A0A0U1DPM6</accession>
<evidence type="ECO:0000313" key="2">
    <source>
        <dbReference type="Proteomes" id="UP000199601"/>
    </source>
</evidence>
<name>A0A0U1DPM6_9MYCO</name>
<dbReference type="AlphaFoldDB" id="A0A0U1DPM6"/>
<proteinExistence type="predicted"/>
<dbReference type="EMBL" id="CTEC01000002">
    <property type="protein sequence ID" value="CQD20490.1"/>
    <property type="molecule type" value="Genomic_DNA"/>
</dbReference>
<organism evidence="1 2">
    <name type="scientific">Mycobacterium europaeum</name>
    <dbReference type="NCBI Taxonomy" id="761804"/>
    <lineage>
        <taxon>Bacteria</taxon>
        <taxon>Bacillati</taxon>
        <taxon>Actinomycetota</taxon>
        <taxon>Actinomycetes</taxon>
        <taxon>Mycobacteriales</taxon>
        <taxon>Mycobacteriaceae</taxon>
        <taxon>Mycobacterium</taxon>
        <taxon>Mycobacterium simiae complex</taxon>
    </lineage>
</organism>
<dbReference type="RefSeq" id="WP_085238810.1">
    <property type="nucleotide sequence ID" value="NZ_CTEC01000002.1"/>
</dbReference>
<protein>
    <submittedName>
        <fullName evidence="1">Uncharacterized protein</fullName>
    </submittedName>
</protein>
<dbReference type="OrthoDB" id="4733097at2"/>
<keyword evidence="2" id="KW-1185">Reference proteome</keyword>